<dbReference type="OrthoDB" id="2267423at2759"/>
<accession>A0A162UTY1</accession>
<dbReference type="EMBL" id="KV440974">
    <property type="protein sequence ID" value="OAD77953.1"/>
    <property type="molecule type" value="Genomic_DNA"/>
</dbReference>
<protein>
    <submittedName>
        <fullName evidence="1">Uncharacterized protein</fullName>
    </submittedName>
</protein>
<proteinExistence type="predicted"/>
<dbReference type="Proteomes" id="UP000077315">
    <property type="component" value="Unassembled WGS sequence"/>
</dbReference>
<reference evidence="2" key="1">
    <citation type="submission" date="2015-06" db="EMBL/GenBank/DDBJ databases">
        <title>Expansion of signal transduction pathways in fungi by whole-genome duplication.</title>
        <authorList>
            <consortium name="DOE Joint Genome Institute"/>
            <person name="Corrochano L.M."/>
            <person name="Kuo A."/>
            <person name="Marcet-Houben M."/>
            <person name="Polaino S."/>
            <person name="Salamov A."/>
            <person name="Villalobos J.M."/>
            <person name="Alvarez M.I."/>
            <person name="Avalos J."/>
            <person name="Benito E.P."/>
            <person name="Benoit I."/>
            <person name="Burger G."/>
            <person name="Camino L.P."/>
            <person name="Canovas D."/>
            <person name="Cerda-Olmedo E."/>
            <person name="Cheng J.-F."/>
            <person name="Dominguez A."/>
            <person name="Elias M."/>
            <person name="Eslava A.P."/>
            <person name="Glaser F."/>
            <person name="Grimwood J."/>
            <person name="Gutierrez G."/>
            <person name="Heitman J."/>
            <person name="Henrissat B."/>
            <person name="Iturriaga E.A."/>
            <person name="Lang B.F."/>
            <person name="Lavin J.L."/>
            <person name="Lee S."/>
            <person name="Li W."/>
            <person name="Lindquist E."/>
            <person name="Lopez-Garcia S."/>
            <person name="Luque E.M."/>
            <person name="Marcos A.T."/>
            <person name="Martin J."/>
            <person name="McCluskey K."/>
            <person name="Medina H.R."/>
            <person name="Miralles-Duran A."/>
            <person name="Miyazaki A."/>
            <person name="Munoz-Torres E."/>
            <person name="Oguiza J.A."/>
            <person name="Ohm R."/>
            <person name="Olmedo M."/>
            <person name="Orejas M."/>
            <person name="Ortiz-Castellanos L."/>
            <person name="Pisabarro A.G."/>
            <person name="Rodriguez-Romero J."/>
            <person name="Ruiz-Herrera J."/>
            <person name="Ruiz-Vazquez R."/>
            <person name="Sanz C."/>
            <person name="Schackwitz W."/>
            <person name="Schmutz J."/>
            <person name="Shahriari M."/>
            <person name="Shelest E."/>
            <person name="Silva-Franco F."/>
            <person name="Soanes D."/>
            <person name="Syed K."/>
            <person name="Tagua V.G."/>
            <person name="Talbot N.J."/>
            <person name="Thon M."/>
            <person name="De vries R.P."/>
            <person name="Wiebenga A."/>
            <person name="Yadav J.S."/>
            <person name="Braun E.L."/>
            <person name="Baker S."/>
            <person name="Garre V."/>
            <person name="Horwitz B."/>
            <person name="Torres-Martinez S."/>
            <person name="Idnurm A."/>
            <person name="Herrera-Estrella A."/>
            <person name="Gabaldon T."/>
            <person name="Grigoriev I.V."/>
        </authorList>
    </citation>
    <scope>NUCLEOTIDE SEQUENCE [LARGE SCALE GENOMIC DNA]</scope>
    <source>
        <strain evidence="2">NRRL 1555(-)</strain>
    </source>
</reference>
<dbReference type="AlphaFoldDB" id="A0A162UTY1"/>
<organism evidence="1 2">
    <name type="scientific">Phycomyces blakesleeanus (strain ATCC 8743b / DSM 1359 / FGSC 10004 / NBRC 33097 / NRRL 1555)</name>
    <dbReference type="NCBI Taxonomy" id="763407"/>
    <lineage>
        <taxon>Eukaryota</taxon>
        <taxon>Fungi</taxon>
        <taxon>Fungi incertae sedis</taxon>
        <taxon>Mucoromycota</taxon>
        <taxon>Mucoromycotina</taxon>
        <taxon>Mucoromycetes</taxon>
        <taxon>Mucorales</taxon>
        <taxon>Phycomycetaceae</taxon>
        <taxon>Phycomyces</taxon>
    </lineage>
</organism>
<dbReference type="GeneID" id="28995993"/>
<keyword evidence="2" id="KW-1185">Reference proteome</keyword>
<evidence type="ECO:0000313" key="1">
    <source>
        <dbReference type="EMBL" id="OAD77953.1"/>
    </source>
</evidence>
<gene>
    <name evidence="1" type="ORF">PHYBLDRAFT_164832</name>
</gene>
<dbReference type="RefSeq" id="XP_018295993.1">
    <property type="nucleotide sequence ID" value="XM_018435087.1"/>
</dbReference>
<dbReference type="InParanoid" id="A0A162UTY1"/>
<name>A0A162UTY1_PHYB8</name>
<dbReference type="VEuPathDB" id="FungiDB:PHYBLDRAFT_164832"/>
<sequence>MATLIVAPCPKKPSALRTYTNYYDQAFDFTSDDVQDACQELRQILAHSRPQQPTTPTVVAAPTPLTATPLPAQPHYYYSNTMSAPRSFIRPLEHPIVRTGNPLPQDSSFIPLHQAVSHLQVSDCPPGVKHRPRSYSVGDHRNQQFLQTPINLVH</sequence>
<evidence type="ECO:0000313" key="2">
    <source>
        <dbReference type="Proteomes" id="UP000077315"/>
    </source>
</evidence>